<gene>
    <name evidence="1" type="ORF">ZEAMMB73_Zm00001d012799</name>
</gene>
<reference evidence="1" key="1">
    <citation type="submission" date="2015-12" db="EMBL/GenBank/DDBJ databases">
        <title>Update maize B73 reference genome by single molecule sequencing technologies.</title>
        <authorList>
            <consortium name="Maize Genome Sequencing Project"/>
            <person name="Ware D."/>
        </authorList>
    </citation>
    <scope>NUCLEOTIDE SEQUENCE</scope>
    <source>
        <tissue evidence="1">Seedling</tissue>
    </source>
</reference>
<dbReference type="AlphaFoldDB" id="A0A1D6GCL7"/>
<organism evidence="1">
    <name type="scientific">Zea mays</name>
    <name type="common">Maize</name>
    <dbReference type="NCBI Taxonomy" id="4577"/>
    <lineage>
        <taxon>Eukaryota</taxon>
        <taxon>Viridiplantae</taxon>
        <taxon>Streptophyta</taxon>
        <taxon>Embryophyta</taxon>
        <taxon>Tracheophyta</taxon>
        <taxon>Spermatophyta</taxon>
        <taxon>Magnoliopsida</taxon>
        <taxon>Liliopsida</taxon>
        <taxon>Poales</taxon>
        <taxon>Poaceae</taxon>
        <taxon>PACMAD clade</taxon>
        <taxon>Panicoideae</taxon>
        <taxon>Andropogonodae</taxon>
        <taxon>Andropogoneae</taxon>
        <taxon>Tripsacinae</taxon>
        <taxon>Zea</taxon>
    </lineage>
</organism>
<sequence length="69" mass="7298">MQRLDHRLPALLCQRMLRRRITTLGTSAVLAKAEAPASAPQAAQERGAAAGVSALRGFKLSSPTTRGRG</sequence>
<protein>
    <submittedName>
        <fullName evidence="1">Uncharacterized protein</fullName>
    </submittedName>
</protein>
<evidence type="ECO:0000313" key="1">
    <source>
        <dbReference type="EMBL" id="AQK61406.1"/>
    </source>
</evidence>
<accession>A0A1D6GCL7</accession>
<proteinExistence type="predicted"/>
<name>A0A1D6GCL7_MAIZE</name>
<dbReference type="EMBL" id="CM000781">
    <property type="protein sequence ID" value="AQK61406.1"/>
    <property type="molecule type" value="Genomic_DNA"/>
</dbReference>